<proteinExistence type="predicted"/>
<protein>
    <recommendedName>
        <fullName evidence="3">Lipoprotein</fullName>
    </recommendedName>
</protein>
<evidence type="ECO:0000313" key="1">
    <source>
        <dbReference type="EMBL" id="GLB49210.1"/>
    </source>
</evidence>
<dbReference type="RefSeq" id="WP_281764853.1">
    <property type="nucleotide sequence ID" value="NZ_BRVO01000002.1"/>
</dbReference>
<dbReference type="Proteomes" id="UP001143543">
    <property type="component" value="Unassembled WGS sequence"/>
</dbReference>
<dbReference type="EMBL" id="BRVO01000002">
    <property type="protein sequence ID" value="GLB49210.1"/>
    <property type="molecule type" value="Genomic_DNA"/>
</dbReference>
<gene>
    <name evidence="1" type="ORF">Y10_15780</name>
</gene>
<reference evidence="1" key="1">
    <citation type="submission" date="2022-07" db="EMBL/GenBank/DDBJ databases">
        <title>Taxonomy of Novel Oxalotrophic and Methylotrophic Bacteria.</title>
        <authorList>
            <person name="Sahin N."/>
            <person name="Tani A."/>
        </authorList>
    </citation>
    <scope>NUCLEOTIDE SEQUENCE</scope>
    <source>
        <strain evidence="1">Y10</strain>
    </source>
</reference>
<accession>A0ABQ5MIJ7</accession>
<evidence type="ECO:0008006" key="3">
    <source>
        <dbReference type="Google" id="ProtNLM"/>
    </source>
</evidence>
<sequence length="176" mass="20503">MRHLKQLVFIGIICSLICCNQKVENDSIKSTSTSKVKLEKTNYISNDSLTETFLNDLYVLTSKHLLKTKKETIKNKHIKDTLIIDTLVKKSFKKSYFEIYKSSFKETLYKAKITDNNFFIGNYITVGIPKSKFEKIIKQKVNNDTIEVGNLENTYVFKFMFKNNILSEIFFSAHLD</sequence>
<evidence type="ECO:0000313" key="2">
    <source>
        <dbReference type="Proteomes" id="UP001143543"/>
    </source>
</evidence>
<comment type="caution">
    <text evidence="1">The sequence shown here is derived from an EMBL/GenBank/DDBJ whole genome shotgun (WGS) entry which is preliminary data.</text>
</comment>
<name>A0ABQ5MIJ7_9FLAO</name>
<organism evidence="1 2">
    <name type="scientific">Neptunitalea lumnitzerae</name>
    <dbReference type="NCBI Taxonomy" id="2965509"/>
    <lineage>
        <taxon>Bacteria</taxon>
        <taxon>Pseudomonadati</taxon>
        <taxon>Bacteroidota</taxon>
        <taxon>Flavobacteriia</taxon>
        <taxon>Flavobacteriales</taxon>
        <taxon>Flavobacteriaceae</taxon>
        <taxon>Neptunitalea</taxon>
    </lineage>
</organism>
<keyword evidence="2" id="KW-1185">Reference proteome</keyword>